<gene>
    <name evidence="2" type="ORF">BDW02DRAFT_555833</name>
</gene>
<proteinExistence type="predicted"/>
<reference evidence="2" key="1">
    <citation type="submission" date="2020-01" db="EMBL/GenBank/DDBJ databases">
        <authorList>
            <consortium name="DOE Joint Genome Institute"/>
            <person name="Haridas S."/>
            <person name="Albert R."/>
            <person name="Binder M."/>
            <person name="Bloem J."/>
            <person name="Labutti K."/>
            <person name="Salamov A."/>
            <person name="Andreopoulos B."/>
            <person name="Baker S.E."/>
            <person name="Barry K."/>
            <person name="Bills G."/>
            <person name="Bluhm B.H."/>
            <person name="Cannon C."/>
            <person name="Castanera R."/>
            <person name="Culley D.E."/>
            <person name="Daum C."/>
            <person name="Ezra D."/>
            <person name="Gonzalez J.B."/>
            <person name="Henrissat B."/>
            <person name="Kuo A."/>
            <person name="Liang C."/>
            <person name="Lipzen A."/>
            <person name="Lutzoni F."/>
            <person name="Magnuson J."/>
            <person name="Mondo S."/>
            <person name="Nolan M."/>
            <person name="Ohm R."/>
            <person name="Pangilinan J."/>
            <person name="Park H.-J."/>
            <person name="Ramirez L."/>
            <person name="Alfaro M."/>
            <person name="Sun H."/>
            <person name="Tritt A."/>
            <person name="Yoshinaga Y."/>
            <person name="Zwiers L.-H."/>
            <person name="Turgeon B.G."/>
            <person name="Goodwin S.B."/>
            <person name="Spatafora J.W."/>
            <person name="Crous P.W."/>
            <person name="Grigoriev I.V."/>
        </authorList>
    </citation>
    <scope>NUCLEOTIDE SEQUENCE</scope>
    <source>
        <strain evidence="2">P77</strain>
    </source>
</reference>
<name>A0A6A5K3T3_9PLEO</name>
<dbReference type="OrthoDB" id="5154014at2759"/>
<dbReference type="EMBL" id="ML975351">
    <property type="protein sequence ID" value="KAF1831888.1"/>
    <property type="molecule type" value="Genomic_DNA"/>
</dbReference>
<feature type="transmembrane region" description="Helical" evidence="1">
    <location>
        <begin position="314"/>
        <end position="334"/>
    </location>
</feature>
<evidence type="ECO:0000256" key="1">
    <source>
        <dbReference type="SAM" id="Phobius"/>
    </source>
</evidence>
<evidence type="ECO:0000313" key="2">
    <source>
        <dbReference type="EMBL" id="KAF1831888.1"/>
    </source>
</evidence>
<sequence length="342" mass="39275">MNLAPDFLSPALRSHYENGRAISVTPLFQAAGWRWWMYFRFYVQMCISPVDMCIRFTVKRISKPISRLVGHDYLGKYRRPSWRGETFLSIVMLVIRSRLADPESQRNPPWSLFWYSYFLLAERREDFIQDYCTAWKLQDGFNSELVIFVDNGQRLPVPCTTSMNDDKLMKHLHVFYDLIRIRGGLFEFFGAKSSQRIDVVDLQQVHAVGDRVGLPLALGRHGPYNRQIYYFNHPAGLIGNDLRTRLINDKVFFDPSSHDIPTRALNIVRGWDPKITSWIVLFPVLLSICVSVTWSIVATTYFKADVQTSTQTGFTIGSYVVTAGALLVALVAFLDTKVNPGQ</sequence>
<evidence type="ECO:0000313" key="3">
    <source>
        <dbReference type="Proteomes" id="UP000800040"/>
    </source>
</evidence>
<feature type="transmembrane region" description="Helical" evidence="1">
    <location>
        <begin position="278"/>
        <end position="302"/>
    </location>
</feature>
<organism evidence="2 3">
    <name type="scientific">Decorospora gaudefroyi</name>
    <dbReference type="NCBI Taxonomy" id="184978"/>
    <lineage>
        <taxon>Eukaryota</taxon>
        <taxon>Fungi</taxon>
        <taxon>Dikarya</taxon>
        <taxon>Ascomycota</taxon>
        <taxon>Pezizomycotina</taxon>
        <taxon>Dothideomycetes</taxon>
        <taxon>Pleosporomycetidae</taxon>
        <taxon>Pleosporales</taxon>
        <taxon>Pleosporineae</taxon>
        <taxon>Pleosporaceae</taxon>
        <taxon>Decorospora</taxon>
    </lineage>
</organism>
<protein>
    <submittedName>
        <fullName evidence="2">Uncharacterized protein</fullName>
    </submittedName>
</protein>
<keyword evidence="1" id="KW-0812">Transmembrane</keyword>
<accession>A0A6A5K3T3</accession>
<feature type="transmembrane region" description="Helical" evidence="1">
    <location>
        <begin position="35"/>
        <end position="58"/>
    </location>
</feature>
<keyword evidence="1" id="KW-0472">Membrane</keyword>
<keyword evidence="1" id="KW-1133">Transmembrane helix</keyword>
<keyword evidence="3" id="KW-1185">Reference proteome</keyword>
<dbReference type="Proteomes" id="UP000800040">
    <property type="component" value="Unassembled WGS sequence"/>
</dbReference>
<dbReference type="AlphaFoldDB" id="A0A6A5K3T3"/>